<dbReference type="SUPFAM" id="SSF90123">
    <property type="entry name" value="ABC transporter transmembrane region"/>
    <property type="match status" value="1"/>
</dbReference>
<feature type="transmembrane region" description="Helical" evidence="7">
    <location>
        <begin position="248"/>
        <end position="271"/>
    </location>
</feature>
<protein>
    <submittedName>
        <fullName evidence="10">Thiol reductant ABC exporter subunit CydD</fullName>
    </submittedName>
</protein>
<dbReference type="InterPro" id="IPR014216">
    <property type="entry name" value="ABC_transptr_CydD"/>
</dbReference>
<dbReference type="InterPro" id="IPR003593">
    <property type="entry name" value="AAA+_ATPase"/>
</dbReference>
<feature type="transmembrane region" description="Helical" evidence="7">
    <location>
        <begin position="193"/>
        <end position="212"/>
    </location>
</feature>
<gene>
    <name evidence="10" type="primary">cydD</name>
    <name evidence="10" type="ORF">GOB81_08530</name>
</gene>
<comment type="caution">
    <text evidence="10">The sequence shown here is derived from an EMBL/GenBank/DDBJ whole genome shotgun (WGS) entry which is preliminary data.</text>
</comment>
<dbReference type="SMART" id="SM00382">
    <property type="entry name" value="AAA"/>
    <property type="match status" value="1"/>
</dbReference>
<keyword evidence="2 7" id="KW-0812">Transmembrane</keyword>
<feature type="transmembrane region" description="Helical" evidence="7">
    <location>
        <begin position="219"/>
        <end position="236"/>
    </location>
</feature>
<sequence length="616" mass="66415">MLIISQNMCCFGLFRPIYFINPLLIKLFSKLYVVSIKCCVGVGSSRRHGNRQTTMQAKSENEEWSMERLTRRAGRKLAPCLLVAGIAAVLLVVQLMLLADLVDGLVFRHRTFDSEKTVMVWVLLAAGGRCVFQWGADILSARVGVEITSAVRRDLLAHLFHVGPVGLVGRSSGELAATLVDATEALEPYVAHYIPRAALMMVLPLLILAVVFRVDGWSFAILVCTGPLIPVFMALVGYRAQAVMDRQWTQFLCLGSAFLDFLQGMTTLRLFGRTREAVRAISVLSDDYRRTTMSVMKIAFLTTATLEFFASLSIALVAVVLGTRLLAGTAEFRSAFLILLLVPEYFAPLRAFSASYHARQNAVSACTKIVGVFALPELMGAEQQVTEKSVSVSCLSCENLSARYDADGPEILAGVNASFCRGQLTVLTGSSGVGKTTLIRLLLGQITPSAGCIISLDDKGRESKAALSIGWVPQRPHFFQGSIAANLRLAAPDATDAQLREAAGQADALAFIEATPEGFETVIGDNGIGLSGGQGMRLALARALLRNSSVLLLDEPTAGLDGDSQARVIRSIRQNVTGRIVIVATHRAEMMQVADHVLHVSGGTVTDVRTLRGVVA</sequence>
<feature type="domain" description="ABC transmembrane type-1" evidence="9">
    <location>
        <begin position="81"/>
        <end position="361"/>
    </location>
</feature>
<keyword evidence="11" id="KW-1185">Reference proteome</keyword>
<evidence type="ECO:0000259" key="9">
    <source>
        <dbReference type="PROSITE" id="PS50929"/>
    </source>
</evidence>
<feature type="domain" description="ABC transporter" evidence="8">
    <location>
        <begin position="395"/>
        <end position="616"/>
    </location>
</feature>
<dbReference type="InterPro" id="IPR039421">
    <property type="entry name" value="Type_1_exporter"/>
</dbReference>
<evidence type="ECO:0000256" key="7">
    <source>
        <dbReference type="SAM" id="Phobius"/>
    </source>
</evidence>
<feature type="transmembrane region" description="Helical" evidence="7">
    <location>
        <begin position="77"/>
        <end position="98"/>
    </location>
</feature>
<keyword evidence="3" id="KW-0547">Nucleotide-binding</keyword>
<dbReference type="InterPro" id="IPR011527">
    <property type="entry name" value="ABC1_TM_dom"/>
</dbReference>
<reference evidence="10 11" key="1">
    <citation type="journal article" date="2020" name="Int. J. Syst. Evol. Microbiol.">
        <title>Novel acetic acid bacteria from cider fermentations: Acetobacter conturbans sp. nov. and Acetobacter fallax sp. nov.</title>
        <authorList>
            <person name="Sombolestani A.S."/>
            <person name="Cleenwerck I."/>
            <person name="Cnockaert M."/>
            <person name="Borremans W."/>
            <person name="Wieme A.D."/>
            <person name="De Vuyst L."/>
            <person name="Vandamme P."/>
        </authorList>
    </citation>
    <scope>NUCLEOTIDE SEQUENCE [LARGE SCALE GENOMIC DNA]</scope>
    <source>
        <strain evidence="10 11">LMG 1627</strain>
    </source>
</reference>
<dbReference type="Pfam" id="PF00664">
    <property type="entry name" value="ABC_membrane"/>
    <property type="match status" value="1"/>
</dbReference>
<dbReference type="Pfam" id="PF00005">
    <property type="entry name" value="ABC_tran"/>
    <property type="match status" value="1"/>
</dbReference>
<dbReference type="InterPro" id="IPR036640">
    <property type="entry name" value="ABC1_TM_sf"/>
</dbReference>
<keyword evidence="6 7" id="KW-0472">Membrane</keyword>
<dbReference type="Proteomes" id="UP000631653">
    <property type="component" value="Unassembled WGS sequence"/>
</dbReference>
<evidence type="ECO:0000313" key="10">
    <source>
        <dbReference type="EMBL" id="NHN88674.1"/>
    </source>
</evidence>
<dbReference type="PANTHER" id="PTHR24221:SF590">
    <property type="entry name" value="COMPONENT LINKED WITH THE ASSEMBLY OF CYTOCHROME' TRANSPORT TRANSMEMBRANE ATP-BINDING PROTEIN ABC TRANSPORTER CYDD-RELATED"/>
    <property type="match status" value="1"/>
</dbReference>
<dbReference type="SUPFAM" id="SSF52540">
    <property type="entry name" value="P-loop containing nucleoside triphosphate hydrolases"/>
    <property type="match status" value="1"/>
</dbReference>
<dbReference type="InterPro" id="IPR003439">
    <property type="entry name" value="ABC_transporter-like_ATP-bd"/>
</dbReference>
<keyword evidence="5 7" id="KW-1133">Transmembrane helix</keyword>
<dbReference type="PROSITE" id="PS50929">
    <property type="entry name" value="ABC_TM1F"/>
    <property type="match status" value="1"/>
</dbReference>
<name>A0ABX0K5H8_9PROT</name>
<dbReference type="Gene3D" id="1.20.1560.10">
    <property type="entry name" value="ABC transporter type 1, transmembrane domain"/>
    <property type="match status" value="1"/>
</dbReference>
<accession>A0ABX0K5H8</accession>
<feature type="transmembrane region" description="Helical" evidence="7">
    <location>
        <begin position="298"/>
        <end position="322"/>
    </location>
</feature>
<evidence type="ECO:0000256" key="4">
    <source>
        <dbReference type="ARBA" id="ARBA00022840"/>
    </source>
</evidence>
<evidence type="ECO:0000259" key="8">
    <source>
        <dbReference type="PROSITE" id="PS50893"/>
    </source>
</evidence>
<dbReference type="Gene3D" id="3.40.50.300">
    <property type="entry name" value="P-loop containing nucleotide triphosphate hydrolases"/>
    <property type="match status" value="1"/>
</dbReference>
<evidence type="ECO:0000256" key="2">
    <source>
        <dbReference type="ARBA" id="ARBA00022692"/>
    </source>
</evidence>
<dbReference type="CDD" id="cd18584">
    <property type="entry name" value="ABC_6TM_AarD_CydD"/>
    <property type="match status" value="1"/>
</dbReference>
<evidence type="ECO:0000256" key="3">
    <source>
        <dbReference type="ARBA" id="ARBA00022741"/>
    </source>
</evidence>
<dbReference type="PROSITE" id="PS50893">
    <property type="entry name" value="ABC_TRANSPORTER_2"/>
    <property type="match status" value="1"/>
</dbReference>
<evidence type="ECO:0000256" key="5">
    <source>
        <dbReference type="ARBA" id="ARBA00022989"/>
    </source>
</evidence>
<dbReference type="NCBIfam" id="TIGR02857">
    <property type="entry name" value="CydD"/>
    <property type="match status" value="1"/>
</dbReference>
<evidence type="ECO:0000313" key="11">
    <source>
        <dbReference type="Proteomes" id="UP000631653"/>
    </source>
</evidence>
<comment type="subcellular location">
    <subcellularLocation>
        <location evidence="1">Cell membrane</location>
        <topology evidence="1">Multi-pass membrane protein</topology>
    </subcellularLocation>
</comment>
<dbReference type="InterPro" id="IPR027417">
    <property type="entry name" value="P-loop_NTPase"/>
</dbReference>
<keyword evidence="4" id="KW-0067">ATP-binding</keyword>
<evidence type="ECO:0000256" key="1">
    <source>
        <dbReference type="ARBA" id="ARBA00004651"/>
    </source>
</evidence>
<dbReference type="PANTHER" id="PTHR24221">
    <property type="entry name" value="ATP-BINDING CASSETTE SUB-FAMILY B"/>
    <property type="match status" value="1"/>
</dbReference>
<evidence type="ECO:0000256" key="6">
    <source>
        <dbReference type="ARBA" id="ARBA00023136"/>
    </source>
</evidence>
<dbReference type="EMBL" id="WOSY01000007">
    <property type="protein sequence ID" value="NHN88674.1"/>
    <property type="molecule type" value="Genomic_DNA"/>
</dbReference>
<proteinExistence type="predicted"/>
<organism evidence="10 11">
    <name type="scientific">Acetobacter conturbans</name>
    <dbReference type="NCBI Taxonomy" id="1737472"/>
    <lineage>
        <taxon>Bacteria</taxon>
        <taxon>Pseudomonadati</taxon>
        <taxon>Pseudomonadota</taxon>
        <taxon>Alphaproteobacteria</taxon>
        <taxon>Acetobacterales</taxon>
        <taxon>Acetobacteraceae</taxon>
        <taxon>Acetobacter</taxon>
    </lineage>
</organism>